<feature type="domain" description="CENP-V/GFA" evidence="5">
    <location>
        <begin position="4"/>
        <end position="113"/>
    </location>
</feature>
<keyword evidence="2" id="KW-0479">Metal-binding</keyword>
<dbReference type="SUPFAM" id="SSF51316">
    <property type="entry name" value="Mss4-like"/>
    <property type="match status" value="1"/>
</dbReference>
<evidence type="ECO:0000256" key="1">
    <source>
        <dbReference type="ARBA" id="ARBA00005495"/>
    </source>
</evidence>
<dbReference type="PANTHER" id="PTHR33337:SF40">
    <property type="entry name" value="CENP-V_GFA DOMAIN-CONTAINING PROTEIN-RELATED"/>
    <property type="match status" value="1"/>
</dbReference>
<gene>
    <name evidence="6" type="ORF">CBP51_05205</name>
</gene>
<dbReference type="Proteomes" id="UP000216101">
    <property type="component" value="Unassembled WGS sequence"/>
</dbReference>
<dbReference type="Gene3D" id="3.90.1590.10">
    <property type="entry name" value="glutathione-dependent formaldehyde- activating enzyme (gfa)"/>
    <property type="match status" value="1"/>
</dbReference>
<evidence type="ECO:0000256" key="4">
    <source>
        <dbReference type="ARBA" id="ARBA00023239"/>
    </source>
</evidence>
<evidence type="ECO:0000256" key="2">
    <source>
        <dbReference type="ARBA" id="ARBA00022723"/>
    </source>
</evidence>
<comment type="caution">
    <text evidence="6">The sequence shown here is derived from an EMBL/GenBank/DDBJ whole genome shotgun (WGS) entry which is preliminary data.</text>
</comment>
<sequence>MAERSGRCLCGAVSYHFTGEPIAARVCWCKDCQHIASNGTVNAVVDTDSLTINGELSEFISVAESGNQIRRRFCPTCGSHLFANSSARPQYTVVRIGTLDDPSSISPTMNIWTKSAPAWACFDENLPLIEGQAPPPKVVEK</sequence>
<protein>
    <submittedName>
        <fullName evidence="6">Aldehyde-activating protein</fullName>
    </submittedName>
</protein>
<name>A0A266Q955_9GAMM</name>
<evidence type="ECO:0000313" key="7">
    <source>
        <dbReference type="Proteomes" id="UP000216101"/>
    </source>
</evidence>
<keyword evidence="7" id="KW-1185">Reference proteome</keyword>
<keyword evidence="4" id="KW-0456">Lyase</keyword>
<dbReference type="RefSeq" id="WP_094984097.1">
    <property type="nucleotide sequence ID" value="NZ_NHNI01000001.1"/>
</dbReference>
<dbReference type="InterPro" id="IPR011057">
    <property type="entry name" value="Mss4-like_sf"/>
</dbReference>
<organism evidence="6 7">
    <name type="scientific">Cellvibrio mixtus</name>
    <dbReference type="NCBI Taxonomy" id="39650"/>
    <lineage>
        <taxon>Bacteria</taxon>
        <taxon>Pseudomonadati</taxon>
        <taxon>Pseudomonadota</taxon>
        <taxon>Gammaproteobacteria</taxon>
        <taxon>Cellvibrionales</taxon>
        <taxon>Cellvibrionaceae</taxon>
        <taxon>Cellvibrio</taxon>
    </lineage>
</organism>
<keyword evidence="3" id="KW-0862">Zinc</keyword>
<dbReference type="GO" id="GO:0046872">
    <property type="term" value="F:metal ion binding"/>
    <property type="evidence" value="ECO:0007669"/>
    <property type="project" value="UniProtKB-KW"/>
</dbReference>
<proteinExistence type="inferred from homology"/>
<comment type="similarity">
    <text evidence="1">Belongs to the Gfa family.</text>
</comment>
<evidence type="ECO:0000256" key="3">
    <source>
        <dbReference type="ARBA" id="ARBA00022833"/>
    </source>
</evidence>
<dbReference type="Pfam" id="PF04828">
    <property type="entry name" value="GFA"/>
    <property type="match status" value="1"/>
</dbReference>
<evidence type="ECO:0000259" key="5">
    <source>
        <dbReference type="PROSITE" id="PS51891"/>
    </source>
</evidence>
<accession>A0A266Q955</accession>
<dbReference type="PANTHER" id="PTHR33337">
    <property type="entry name" value="GFA DOMAIN-CONTAINING PROTEIN"/>
    <property type="match status" value="1"/>
</dbReference>
<dbReference type="GO" id="GO:0016846">
    <property type="term" value="F:carbon-sulfur lyase activity"/>
    <property type="evidence" value="ECO:0007669"/>
    <property type="project" value="InterPro"/>
</dbReference>
<dbReference type="EMBL" id="NHNI01000001">
    <property type="protein sequence ID" value="OZY86427.1"/>
    <property type="molecule type" value="Genomic_DNA"/>
</dbReference>
<dbReference type="AlphaFoldDB" id="A0A266Q955"/>
<evidence type="ECO:0000313" key="6">
    <source>
        <dbReference type="EMBL" id="OZY86427.1"/>
    </source>
</evidence>
<dbReference type="InterPro" id="IPR006913">
    <property type="entry name" value="CENP-V/GFA"/>
</dbReference>
<dbReference type="PROSITE" id="PS51891">
    <property type="entry name" value="CENP_V_GFA"/>
    <property type="match status" value="1"/>
</dbReference>
<reference evidence="7" key="1">
    <citation type="submission" date="2017-05" db="EMBL/GenBank/DDBJ databases">
        <authorList>
            <person name="Barney B.M."/>
        </authorList>
    </citation>
    <scope>NUCLEOTIDE SEQUENCE [LARGE SCALE GENOMIC DNA]</scope>
    <source>
        <strain evidence="7">PSBB022</strain>
    </source>
</reference>